<protein>
    <submittedName>
        <fullName evidence="3">Membrane protease subunit, stomatin/prohibitin family, contains C-terminal Zn-ribbon domain</fullName>
    </submittedName>
</protein>
<name>A0A1I7EQY7_9BURK</name>
<evidence type="ECO:0000259" key="2">
    <source>
        <dbReference type="Pfam" id="PF13421"/>
    </source>
</evidence>
<dbReference type="Proteomes" id="UP000198844">
    <property type="component" value="Unassembled WGS sequence"/>
</dbReference>
<feature type="compositionally biased region" description="Low complexity" evidence="1">
    <location>
        <begin position="309"/>
        <end position="318"/>
    </location>
</feature>
<keyword evidence="3" id="KW-0378">Hydrolase</keyword>
<dbReference type="PANTHER" id="PTHR37826:SF2">
    <property type="entry name" value="ZINC-RIBBON DOMAIN-CONTAINING PROTEIN"/>
    <property type="match status" value="1"/>
</dbReference>
<dbReference type="OrthoDB" id="9764015at2"/>
<evidence type="ECO:0000313" key="4">
    <source>
        <dbReference type="Proteomes" id="UP000198844"/>
    </source>
</evidence>
<dbReference type="PANTHER" id="PTHR37826">
    <property type="entry name" value="FLOTILLIN BAND_7_5 DOMAIN PROTEIN"/>
    <property type="match status" value="1"/>
</dbReference>
<feature type="domain" description="SPFH" evidence="2">
    <location>
        <begin position="18"/>
        <end position="217"/>
    </location>
</feature>
<dbReference type="InterPro" id="IPR033880">
    <property type="entry name" value="SPFH_YdjI"/>
</dbReference>
<reference evidence="3 4" key="1">
    <citation type="submission" date="2016-10" db="EMBL/GenBank/DDBJ databases">
        <authorList>
            <person name="de Groot N.N."/>
        </authorList>
    </citation>
    <scope>NUCLEOTIDE SEQUENCE [LARGE SCALE GENOMIC DNA]</scope>
    <source>
        <strain evidence="3 4">LMG 27731</strain>
    </source>
</reference>
<dbReference type="RefSeq" id="WP_093646955.1">
    <property type="nucleotide sequence ID" value="NZ_FPBH01000052.1"/>
</dbReference>
<dbReference type="CDD" id="cd03408">
    <property type="entry name" value="SPFH_like_u1"/>
    <property type="match status" value="1"/>
</dbReference>
<sequence>MAIIDLVKWSGSPNLLAWKFPSEELSTWTQLVVNESQEAYLVRGGVYEGPFGAGRHTLSTENLPGLRTLIGIPFGGKSPFTAEVWYVNRVTNLDVRWGTPDSIQLQDPKYGVMVPVRAFGQYGVRITEPKKFLLKLVGTLPGFDADTLSDYFRGVFITRIKTEIANAITRAGVSILEINTQLDMLSEALKTSLSAEMAEYGVGLAQFNIHSINVPEDDPAVKTLKAALAKRAEMGIIGFTYQQERSFNVMETAAGNEGAAGTLMGAGIGVGAGFGMAPAIGQGFAQMAQHVQQPVSPPPAPQSPPPATSAPSGAAPSAGIGAAERIRLLKELAELKAAGILSDSEIESEKQKILAS</sequence>
<dbReference type="SUPFAM" id="SSF117892">
    <property type="entry name" value="Band 7/SPFH domain"/>
    <property type="match status" value="1"/>
</dbReference>
<proteinExistence type="predicted"/>
<dbReference type="InterPro" id="IPR036013">
    <property type="entry name" value="Band_7/SPFH_dom_sf"/>
</dbReference>
<organism evidence="3 4">
    <name type="scientific">Paraburkholderia aspalathi</name>
    <dbReference type="NCBI Taxonomy" id="1324617"/>
    <lineage>
        <taxon>Bacteria</taxon>
        <taxon>Pseudomonadati</taxon>
        <taxon>Pseudomonadota</taxon>
        <taxon>Betaproteobacteria</taxon>
        <taxon>Burkholderiales</taxon>
        <taxon>Burkholderiaceae</taxon>
        <taxon>Paraburkholderia</taxon>
    </lineage>
</organism>
<evidence type="ECO:0000256" key="1">
    <source>
        <dbReference type="SAM" id="MobiDB-lite"/>
    </source>
</evidence>
<feature type="region of interest" description="Disordered" evidence="1">
    <location>
        <begin position="287"/>
        <end position="318"/>
    </location>
</feature>
<accession>A0A1I7EQY7</accession>
<feature type="compositionally biased region" description="Pro residues" evidence="1">
    <location>
        <begin position="295"/>
        <end position="308"/>
    </location>
</feature>
<keyword evidence="3" id="KW-0645">Protease</keyword>
<dbReference type="Pfam" id="PF13421">
    <property type="entry name" value="Band_7_1"/>
    <property type="match status" value="1"/>
</dbReference>
<dbReference type="AlphaFoldDB" id="A0A1I7EQY7"/>
<evidence type="ECO:0000313" key="3">
    <source>
        <dbReference type="EMBL" id="SFU26341.1"/>
    </source>
</evidence>
<dbReference type="GO" id="GO:0006508">
    <property type="term" value="P:proteolysis"/>
    <property type="evidence" value="ECO:0007669"/>
    <property type="project" value="UniProtKB-KW"/>
</dbReference>
<gene>
    <name evidence="3" type="ORF">SAMN05192563_105231</name>
</gene>
<dbReference type="EMBL" id="FPBH01000052">
    <property type="protein sequence ID" value="SFU26341.1"/>
    <property type="molecule type" value="Genomic_DNA"/>
</dbReference>
<dbReference type="GO" id="GO:0008233">
    <property type="term" value="F:peptidase activity"/>
    <property type="evidence" value="ECO:0007669"/>
    <property type="project" value="UniProtKB-KW"/>
</dbReference>